<dbReference type="Pfam" id="PF01261">
    <property type="entry name" value="AP_endonuc_2"/>
    <property type="match status" value="1"/>
</dbReference>
<accession>A0A7Y9IQ92</accession>
<comment type="caution">
    <text evidence="6">The sequence shown here is derived from an EMBL/GenBank/DDBJ whole genome shotgun (WGS) entry which is preliminary data.</text>
</comment>
<evidence type="ECO:0000256" key="3">
    <source>
        <dbReference type="PIRSR" id="PIRSR006241-50"/>
    </source>
</evidence>
<feature type="active site" description="Proton donor/acceptor" evidence="3">
    <location>
        <position position="142"/>
    </location>
</feature>
<feature type="active site" description="Proton donor/acceptor" evidence="3">
    <location>
        <position position="241"/>
    </location>
</feature>
<keyword evidence="1 2" id="KW-0413">Isomerase</keyword>
<dbReference type="NCBIfam" id="NF043033">
    <property type="entry name" value="OxoTetrIsom"/>
    <property type="match status" value="1"/>
</dbReference>
<evidence type="ECO:0000256" key="1">
    <source>
        <dbReference type="ARBA" id="ARBA00023235"/>
    </source>
</evidence>
<feature type="compositionally biased region" description="Pro residues" evidence="4">
    <location>
        <begin position="289"/>
        <end position="302"/>
    </location>
</feature>
<dbReference type="Gene3D" id="3.20.20.150">
    <property type="entry name" value="Divalent-metal-dependent TIM barrel enzymes"/>
    <property type="match status" value="1"/>
</dbReference>
<dbReference type="InterPro" id="IPR013022">
    <property type="entry name" value="Xyl_isomerase-like_TIM-brl"/>
</dbReference>
<dbReference type="InterPro" id="IPR050417">
    <property type="entry name" value="Sugar_Epim/Isomerase"/>
</dbReference>
<dbReference type="Proteomes" id="UP000542125">
    <property type="component" value="Unassembled WGS sequence"/>
</dbReference>
<feature type="region of interest" description="Disordered" evidence="4">
    <location>
        <begin position="280"/>
        <end position="302"/>
    </location>
</feature>
<dbReference type="GO" id="GO:0008903">
    <property type="term" value="F:hydroxypyruvate isomerase activity"/>
    <property type="evidence" value="ECO:0007669"/>
    <property type="project" value="UniProtKB-EC"/>
</dbReference>
<dbReference type="PANTHER" id="PTHR43489">
    <property type="entry name" value="ISOMERASE"/>
    <property type="match status" value="1"/>
</dbReference>
<gene>
    <name evidence="6" type="ORF">FHW18_000259</name>
</gene>
<reference evidence="6 7" key="1">
    <citation type="submission" date="2020-07" db="EMBL/GenBank/DDBJ databases">
        <title>Genomic Encyclopedia of Type Strains, Phase IV (KMG-V): Genome sequencing to study the core and pangenomes of soil and plant-associated prokaryotes.</title>
        <authorList>
            <person name="Whitman W."/>
        </authorList>
    </citation>
    <scope>NUCLEOTIDE SEQUENCE [LARGE SCALE GENOMIC DNA]</scope>
    <source>
        <strain evidence="6 7">SAS40</strain>
    </source>
</reference>
<dbReference type="PANTHER" id="PTHR43489:SF13">
    <property type="entry name" value="HYDROXYPYRUVATE ISOMERASE"/>
    <property type="match status" value="1"/>
</dbReference>
<dbReference type="EMBL" id="JACBYR010000001">
    <property type="protein sequence ID" value="NYE80988.1"/>
    <property type="molecule type" value="Genomic_DNA"/>
</dbReference>
<name>A0A7Y9IQ92_9BURK</name>
<dbReference type="GO" id="GO:0046487">
    <property type="term" value="P:glyoxylate metabolic process"/>
    <property type="evidence" value="ECO:0007669"/>
    <property type="project" value="TreeGrafter"/>
</dbReference>
<dbReference type="AlphaFoldDB" id="A0A7Y9IQ92"/>
<dbReference type="SUPFAM" id="SSF51658">
    <property type="entry name" value="Xylose isomerase-like"/>
    <property type="match status" value="1"/>
</dbReference>
<dbReference type="InterPro" id="IPR036237">
    <property type="entry name" value="Xyl_isomerase-like_sf"/>
</dbReference>
<dbReference type="InterPro" id="IPR026040">
    <property type="entry name" value="HyI-like"/>
</dbReference>
<evidence type="ECO:0000313" key="6">
    <source>
        <dbReference type="EMBL" id="NYE80988.1"/>
    </source>
</evidence>
<comment type="similarity">
    <text evidence="2">Belongs to the hyi family.</text>
</comment>
<organism evidence="6 7">
    <name type="scientific">Pigmentiphaga litoralis</name>
    <dbReference type="NCBI Taxonomy" id="516702"/>
    <lineage>
        <taxon>Bacteria</taxon>
        <taxon>Pseudomonadati</taxon>
        <taxon>Pseudomonadota</taxon>
        <taxon>Betaproteobacteria</taxon>
        <taxon>Burkholderiales</taxon>
        <taxon>Alcaligenaceae</taxon>
        <taxon>Pigmentiphaga</taxon>
    </lineage>
</organism>
<proteinExistence type="inferred from homology"/>
<protein>
    <submittedName>
        <fullName evidence="6">Hydroxypyruvate isomerase</fullName>
        <ecNumber evidence="6">5.3.1.22</ecNumber>
    </submittedName>
</protein>
<dbReference type="PIRSF" id="PIRSF006241">
    <property type="entry name" value="HyI"/>
    <property type="match status" value="1"/>
</dbReference>
<dbReference type="FunFam" id="3.20.20.150:FF:000007">
    <property type="entry name" value="Hydroxypyruvate isomerase"/>
    <property type="match status" value="1"/>
</dbReference>
<keyword evidence="7" id="KW-1185">Reference proteome</keyword>
<feature type="domain" description="Xylose isomerase-like TIM barrel" evidence="5">
    <location>
        <begin position="21"/>
        <end position="260"/>
    </location>
</feature>
<keyword evidence="6" id="KW-0670">Pyruvate</keyword>
<evidence type="ECO:0000256" key="2">
    <source>
        <dbReference type="PIRNR" id="PIRNR006241"/>
    </source>
</evidence>
<sequence length="302" mass="33164">MPRFAANLTMLYPELDFLDRFEAAANDGFEGVEFFFPYAYRATQLSTRLRDHGLELVFFNATPRAHPDERGIACLPDRKAEFRDGFLRALEYAHVLSCRRLHVMAGIVPPGADLQRLRATFIDNLIWCCAQARAAGRDILIEPINPRDMPGFMLSRQDDAHDILKAVGAANLKVQMDLYHCQIVEGDVAQKLRTYLPTGRIGHLQIAGVPDRHEPDTGELSYGYLFDLIDESGYTGWTGCEYHPRSSARGGTSAGLDWMLAAHARRAASLVSSLASSLASSPASSLTPAPVPTPSPGSPAAY</sequence>
<evidence type="ECO:0000313" key="7">
    <source>
        <dbReference type="Proteomes" id="UP000542125"/>
    </source>
</evidence>
<evidence type="ECO:0000256" key="4">
    <source>
        <dbReference type="SAM" id="MobiDB-lite"/>
    </source>
</evidence>
<dbReference type="InterPro" id="IPR053398">
    <property type="entry name" value="HPT_OtnI_isomerases"/>
</dbReference>
<dbReference type="RefSeq" id="WP_179582575.1">
    <property type="nucleotide sequence ID" value="NZ_JACBYR010000001.1"/>
</dbReference>
<dbReference type="EC" id="5.3.1.22" evidence="6"/>
<evidence type="ECO:0000259" key="5">
    <source>
        <dbReference type="Pfam" id="PF01261"/>
    </source>
</evidence>